<sequence length="672" mass="74814">EDDEQCHKCPGTTRVTLGLQQGGSSRYVHLFEWKWGDIARECEEFLGPRGFGAVQTSPPTECIVIRSNGIFRPWYERMVGQSMFDLRASPSLVLKQLYQAATLLRLHSNQVYPDIVFNHMTGDWPAGTPTTGGSSFNSDTLDYPAVPYSAFDFHGPAECPSGSGYIESYQDAVQVRNCRLFGGDLRQESEYVRDKIVTFLNRLISYGVAGFRLDAAKHMWPGDLDIIFSRLNDLNTEFFPPVSYKLESRSGSEQDFVDMVRRCNNANVRVYPDIVFNHMTGDWPAGTPTTGGSSFNSDTLDYPGVPYSAFDFHGPAECPSGSGYIESYQDAVQVRNCRLFGGDLRQESEYVRDKIVAFLNRLISYGVAGFRLDAAKHMWPGDLDIIFSRLNDLNTEFFSPGSRPFILMEVIDLGGEAITASEYTYIGRVTEFKYGKYLGEVWRKLNELQWLGNFGEGWGMEPGGSVVVFLDNHDNQRGHGAGGQNILTFRASRMYKMATAYMLAWPYGFPRIMSSYYWDQDWQGGVDKNDWVGPPMDGNENILDVSINPDGTCGNGWICEHRWRQIYNMVAFRNAAGISAVENFVTGTAHQIAFARSGKGFIAINNDDWASWTGAFATTLPAGDYCDVISGSKENGGCTGKTITVDAGGMAYIDISASEEDPMIAIHVDAKL</sequence>
<dbReference type="EC" id="3.2.1.1" evidence="6"/>
<evidence type="ECO:0000256" key="3">
    <source>
        <dbReference type="ARBA" id="ARBA00001923"/>
    </source>
</evidence>
<comment type="subunit">
    <text evidence="5">Monomer.</text>
</comment>
<comment type="cofactor">
    <cofactor evidence="3">
        <name>chloride</name>
        <dbReference type="ChEBI" id="CHEBI:17996"/>
    </cofactor>
</comment>
<keyword evidence="11" id="KW-0119">Carbohydrate metabolism</keyword>
<dbReference type="Pfam" id="PF02806">
    <property type="entry name" value="Alpha-amylase_C"/>
    <property type="match status" value="1"/>
</dbReference>
<dbReference type="PANTHER" id="PTHR43447">
    <property type="entry name" value="ALPHA-AMYLASE"/>
    <property type="match status" value="1"/>
</dbReference>
<dbReference type="GO" id="GO:0005975">
    <property type="term" value="P:carbohydrate metabolic process"/>
    <property type="evidence" value="ECO:0007669"/>
    <property type="project" value="InterPro"/>
</dbReference>
<dbReference type="EMBL" id="OB663726">
    <property type="protein sequence ID" value="CAD7231637.1"/>
    <property type="molecule type" value="Genomic_DNA"/>
</dbReference>
<comment type="cofactor">
    <cofactor evidence="2">
        <name>Ca(2+)</name>
        <dbReference type="ChEBI" id="CHEBI:29108"/>
    </cofactor>
</comment>
<reference evidence="14" key="1">
    <citation type="submission" date="2020-11" db="EMBL/GenBank/DDBJ databases">
        <authorList>
            <person name="Tran Van P."/>
        </authorList>
    </citation>
    <scope>NUCLEOTIDE SEQUENCE</scope>
</reference>
<name>A0A7R8WH92_9CRUS</name>
<protein>
    <recommendedName>
        <fullName evidence="6">alpha-amylase</fullName>
        <ecNumber evidence="6">3.2.1.1</ecNumber>
    </recommendedName>
</protein>
<dbReference type="GO" id="GO:0046872">
    <property type="term" value="F:metal ion binding"/>
    <property type="evidence" value="ECO:0007669"/>
    <property type="project" value="UniProtKB-KW"/>
</dbReference>
<dbReference type="InterPro" id="IPR006046">
    <property type="entry name" value="Alpha_amylase"/>
</dbReference>
<evidence type="ECO:0000256" key="12">
    <source>
        <dbReference type="ARBA" id="ARBA00023295"/>
    </source>
</evidence>
<dbReference type="Gene3D" id="3.20.20.80">
    <property type="entry name" value="Glycosidases"/>
    <property type="match status" value="2"/>
</dbReference>
<evidence type="ECO:0000256" key="13">
    <source>
        <dbReference type="RuleBase" id="RU003615"/>
    </source>
</evidence>
<comment type="similarity">
    <text evidence="4 13">Belongs to the glycosyl hydrolase 13 family.</text>
</comment>
<evidence type="ECO:0000256" key="1">
    <source>
        <dbReference type="ARBA" id="ARBA00000548"/>
    </source>
</evidence>
<keyword evidence="9" id="KW-0106">Calcium</keyword>
<evidence type="ECO:0000313" key="14">
    <source>
        <dbReference type="EMBL" id="CAD7231637.1"/>
    </source>
</evidence>
<feature type="non-terminal residue" evidence="14">
    <location>
        <position position="1"/>
    </location>
</feature>
<proteinExistence type="inferred from homology"/>
<evidence type="ECO:0000256" key="7">
    <source>
        <dbReference type="ARBA" id="ARBA00022723"/>
    </source>
</evidence>
<evidence type="ECO:0000256" key="2">
    <source>
        <dbReference type="ARBA" id="ARBA00001913"/>
    </source>
</evidence>
<gene>
    <name evidence="14" type="ORF">CTOB1V02_LOCUS9484</name>
</gene>
<evidence type="ECO:0000256" key="10">
    <source>
        <dbReference type="ARBA" id="ARBA00023214"/>
    </source>
</evidence>
<dbReference type="PRINTS" id="PR00110">
    <property type="entry name" value="ALPHAAMYLASE"/>
</dbReference>
<dbReference type="GO" id="GO:0004556">
    <property type="term" value="F:alpha-amylase activity"/>
    <property type="evidence" value="ECO:0007669"/>
    <property type="project" value="UniProtKB-UniRule"/>
</dbReference>
<dbReference type="InterPro" id="IPR017853">
    <property type="entry name" value="GH"/>
</dbReference>
<dbReference type="AlphaFoldDB" id="A0A7R8WH92"/>
<organism evidence="14">
    <name type="scientific">Cyprideis torosa</name>
    <dbReference type="NCBI Taxonomy" id="163714"/>
    <lineage>
        <taxon>Eukaryota</taxon>
        <taxon>Metazoa</taxon>
        <taxon>Ecdysozoa</taxon>
        <taxon>Arthropoda</taxon>
        <taxon>Crustacea</taxon>
        <taxon>Oligostraca</taxon>
        <taxon>Ostracoda</taxon>
        <taxon>Podocopa</taxon>
        <taxon>Podocopida</taxon>
        <taxon>Cytherocopina</taxon>
        <taxon>Cytheroidea</taxon>
        <taxon>Cytherideidae</taxon>
        <taxon>Cyprideis</taxon>
    </lineage>
</organism>
<evidence type="ECO:0000256" key="9">
    <source>
        <dbReference type="ARBA" id="ARBA00022837"/>
    </source>
</evidence>
<keyword evidence="10" id="KW-0868">Chloride</keyword>
<evidence type="ECO:0000256" key="8">
    <source>
        <dbReference type="ARBA" id="ARBA00022801"/>
    </source>
</evidence>
<evidence type="ECO:0000256" key="5">
    <source>
        <dbReference type="ARBA" id="ARBA00011245"/>
    </source>
</evidence>
<evidence type="ECO:0000256" key="6">
    <source>
        <dbReference type="ARBA" id="ARBA00012595"/>
    </source>
</evidence>
<dbReference type="SUPFAM" id="SSF51011">
    <property type="entry name" value="Glycosyl hydrolase domain"/>
    <property type="match status" value="1"/>
</dbReference>
<dbReference type="InterPro" id="IPR006047">
    <property type="entry name" value="GH13_cat_dom"/>
</dbReference>
<evidence type="ECO:0000256" key="11">
    <source>
        <dbReference type="ARBA" id="ARBA00023277"/>
    </source>
</evidence>
<keyword evidence="12" id="KW-0326">Glycosidase</keyword>
<accession>A0A7R8WH92</accession>
<keyword evidence="8" id="KW-0378">Hydrolase</keyword>
<dbReference type="InterPro" id="IPR013780">
    <property type="entry name" value="Glyco_hydro_b"/>
</dbReference>
<dbReference type="OrthoDB" id="550577at2759"/>
<dbReference type="Gene3D" id="2.60.40.1180">
    <property type="entry name" value="Golgi alpha-mannosidase II"/>
    <property type="match status" value="1"/>
</dbReference>
<dbReference type="SMART" id="SM00632">
    <property type="entry name" value="Aamy_C"/>
    <property type="match status" value="1"/>
</dbReference>
<dbReference type="InterPro" id="IPR006048">
    <property type="entry name" value="A-amylase/branching_C"/>
</dbReference>
<dbReference type="CDD" id="cd11317">
    <property type="entry name" value="AmyAc_bac_euk_AmyA"/>
    <property type="match status" value="1"/>
</dbReference>
<dbReference type="InterPro" id="IPR031319">
    <property type="entry name" value="A-amylase_C"/>
</dbReference>
<evidence type="ECO:0000256" key="4">
    <source>
        <dbReference type="ARBA" id="ARBA00008061"/>
    </source>
</evidence>
<keyword evidence="7" id="KW-0479">Metal-binding</keyword>
<dbReference type="SMART" id="SM00642">
    <property type="entry name" value="Aamy"/>
    <property type="match status" value="1"/>
</dbReference>
<comment type="catalytic activity">
    <reaction evidence="1">
        <text>Endohydrolysis of (1-&gt;4)-alpha-D-glucosidic linkages in polysaccharides containing three or more (1-&gt;4)-alpha-linked D-glucose units.</text>
        <dbReference type="EC" id="3.2.1.1"/>
    </reaction>
</comment>
<dbReference type="SUPFAM" id="SSF51445">
    <property type="entry name" value="(Trans)glycosidases"/>
    <property type="match status" value="2"/>
</dbReference>